<dbReference type="Gene3D" id="1.10.3210.10">
    <property type="entry name" value="Hypothetical protein af1432"/>
    <property type="match status" value="1"/>
</dbReference>
<dbReference type="EMBL" id="DSEC01000481">
    <property type="protein sequence ID" value="HER44142.1"/>
    <property type="molecule type" value="Genomic_DNA"/>
</dbReference>
<dbReference type="AlphaFoldDB" id="A0A7V2AVQ7"/>
<name>A0A7V2AVQ7_UNCEI</name>
<dbReference type="CDD" id="cd00077">
    <property type="entry name" value="HDc"/>
    <property type="match status" value="1"/>
</dbReference>
<evidence type="ECO:0000259" key="1">
    <source>
        <dbReference type="SMART" id="SM00471"/>
    </source>
</evidence>
<protein>
    <submittedName>
        <fullName evidence="2">HD domain-containing protein</fullName>
    </submittedName>
</protein>
<gene>
    <name evidence="2" type="ORF">ENO08_06755</name>
</gene>
<dbReference type="NCBIfam" id="TIGR00277">
    <property type="entry name" value="HDIG"/>
    <property type="match status" value="1"/>
</dbReference>
<evidence type="ECO:0000313" key="2">
    <source>
        <dbReference type="EMBL" id="HER44142.1"/>
    </source>
</evidence>
<reference evidence="2" key="1">
    <citation type="journal article" date="2020" name="mSystems">
        <title>Genome- and Community-Level Interaction Insights into Carbon Utilization and Element Cycling Functions of Hydrothermarchaeota in Hydrothermal Sediment.</title>
        <authorList>
            <person name="Zhou Z."/>
            <person name="Liu Y."/>
            <person name="Xu W."/>
            <person name="Pan J."/>
            <person name="Luo Z.H."/>
            <person name="Li M."/>
        </authorList>
    </citation>
    <scope>NUCLEOTIDE SEQUENCE [LARGE SCALE GENOMIC DNA]</scope>
    <source>
        <strain evidence="2">SpSt-1233</strain>
    </source>
</reference>
<accession>A0A7V2AVQ7</accession>
<dbReference type="SMART" id="SM00471">
    <property type="entry name" value="HDc"/>
    <property type="match status" value="1"/>
</dbReference>
<dbReference type="InterPro" id="IPR003607">
    <property type="entry name" value="HD/PDEase_dom"/>
</dbReference>
<dbReference type="InterPro" id="IPR006674">
    <property type="entry name" value="HD_domain"/>
</dbReference>
<comment type="caution">
    <text evidence="2">The sequence shown here is derived from an EMBL/GenBank/DDBJ whole genome shotgun (WGS) entry which is preliminary data.</text>
</comment>
<dbReference type="SUPFAM" id="SSF109604">
    <property type="entry name" value="HD-domain/PDEase-like"/>
    <property type="match status" value="1"/>
</dbReference>
<proteinExistence type="predicted"/>
<organism evidence="2">
    <name type="scientific">Eiseniibacteriota bacterium</name>
    <dbReference type="NCBI Taxonomy" id="2212470"/>
    <lineage>
        <taxon>Bacteria</taxon>
        <taxon>Candidatus Eiseniibacteriota</taxon>
    </lineage>
</organism>
<sequence>MAHWKKILPELDWIADSDLRDKVEKVWDDAFKLGGWDEDALDSIPFTLLVQDTDINLFDHTRIVTHLCRQIAAPLKEMQRLEINDDYLIAGALLHDVGKLLEYGKKDGKISVARSGRLLRHPLSGMGLAVKWGLPEEVSHTIAVHSREGDKSYRSPEAIIIHHADFIMFESFKSRKEFPGI</sequence>
<dbReference type="Pfam" id="PF01966">
    <property type="entry name" value="HD"/>
    <property type="match status" value="1"/>
</dbReference>
<dbReference type="Proteomes" id="UP000886069">
    <property type="component" value="Unassembled WGS sequence"/>
</dbReference>
<dbReference type="InterPro" id="IPR006675">
    <property type="entry name" value="HDIG_dom"/>
</dbReference>
<feature type="domain" description="HD/PDEase" evidence="1">
    <location>
        <begin position="53"/>
        <end position="178"/>
    </location>
</feature>